<evidence type="ECO:0000256" key="1">
    <source>
        <dbReference type="ARBA" id="ARBA00004496"/>
    </source>
</evidence>
<proteinExistence type="inferred from homology"/>
<evidence type="ECO:0000256" key="7">
    <source>
        <dbReference type="ARBA" id="ARBA00023306"/>
    </source>
</evidence>
<dbReference type="PANTHER" id="PTHR35794">
    <property type="entry name" value="CELL DIVISION PROTEIN DIVIVA"/>
    <property type="match status" value="1"/>
</dbReference>
<reference evidence="9 10" key="1">
    <citation type="journal article" date="2016" name="Front. Microbiol.">
        <title>Genomic Resource of Rice Seed Associated Bacteria.</title>
        <authorList>
            <person name="Midha S."/>
            <person name="Bansal K."/>
            <person name="Sharma S."/>
            <person name="Kumar N."/>
            <person name="Patil P.P."/>
            <person name="Chaudhry V."/>
            <person name="Patil P.B."/>
        </authorList>
    </citation>
    <scope>NUCLEOTIDE SEQUENCE [LARGE SCALE GENOMIC DNA]</scope>
    <source>
        <strain evidence="9 10">NS184</strain>
    </source>
</reference>
<evidence type="ECO:0000313" key="9">
    <source>
        <dbReference type="EMBL" id="KTR07004.1"/>
    </source>
</evidence>
<evidence type="ECO:0000256" key="5">
    <source>
        <dbReference type="ARBA" id="ARBA00022618"/>
    </source>
</evidence>
<gene>
    <name evidence="9" type="ORF">NS184_08460</name>
</gene>
<comment type="subcellular location">
    <subcellularLocation>
        <location evidence="1">Cytoplasm</location>
    </subcellularLocation>
</comment>
<evidence type="ECO:0000256" key="3">
    <source>
        <dbReference type="ARBA" id="ARBA00018787"/>
    </source>
</evidence>
<dbReference type="OrthoDB" id="9815492at2"/>
<evidence type="ECO:0000256" key="8">
    <source>
        <dbReference type="ARBA" id="ARBA00031737"/>
    </source>
</evidence>
<evidence type="ECO:0000256" key="4">
    <source>
        <dbReference type="ARBA" id="ARBA00022490"/>
    </source>
</evidence>
<dbReference type="Proteomes" id="UP000078252">
    <property type="component" value="Unassembled WGS sequence"/>
</dbReference>
<dbReference type="AlphaFoldDB" id="A0A175RVK2"/>
<dbReference type="NCBIfam" id="TIGR03544">
    <property type="entry name" value="DivI1A_domain"/>
    <property type="match status" value="2"/>
</dbReference>
<evidence type="ECO:0000256" key="6">
    <source>
        <dbReference type="ARBA" id="ARBA00023054"/>
    </source>
</evidence>
<keyword evidence="7" id="KW-0131">Cell cycle</keyword>
<organism evidence="9 10">
    <name type="scientific">Curtobacterium luteum</name>
    <dbReference type="NCBI Taxonomy" id="33881"/>
    <lineage>
        <taxon>Bacteria</taxon>
        <taxon>Bacillati</taxon>
        <taxon>Actinomycetota</taxon>
        <taxon>Actinomycetes</taxon>
        <taxon>Micrococcales</taxon>
        <taxon>Microbacteriaceae</taxon>
        <taxon>Curtobacterium</taxon>
    </lineage>
</organism>
<dbReference type="GO" id="GO:0051301">
    <property type="term" value="P:cell division"/>
    <property type="evidence" value="ECO:0007669"/>
    <property type="project" value="UniProtKB-KW"/>
</dbReference>
<dbReference type="Gene3D" id="6.10.250.660">
    <property type="match status" value="2"/>
</dbReference>
<comment type="similarity">
    <text evidence="2">Belongs to the DivIVA family.</text>
</comment>
<dbReference type="GO" id="GO:0005737">
    <property type="term" value="C:cytoplasm"/>
    <property type="evidence" value="ECO:0007669"/>
    <property type="project" value="UniProtKB-SubCell"/>
</dbReference>
<keyword evidence="6" id="KW-0175">Coiled coil</keyword>
<dbReference type="EMBL" id="LDQC01000044">
    <property type="protein sequence ID" value="KTR07004.1"/>
    <property type="molecule type" value="Genomic_DNA"/>
</dbReference>
<name>A0A175RVK2_9MICO</name>
<dbReference type="InterPro" id="IPR019933">
    <property type="entry name" value="DivIVA_domain"/>
</dbReference>
<accession>A0A175RVK2</accession>
<dbReference type="InterPro" id="IPR007793">
    <property type="entry name" value="DivIVA_fam"/>
</dbReference>
<dbReference type="STRING" id="33881.NS184_08460"/>
<evidence type="ECO:0000256" key="2">
    <source>
        <dbReference type="ARBA" id="ARBA00009008"/>
    </source>
</evidence>
<keyword evidence="5" id="KW-0132">Cell division</keyword>
<dbReference type="PANTHER" id="PTHR35794:SF2">
    <property type="entry name" value="CELL DIVISION PROTEIN DIVIVA"/>
    <property type="match status" value="1"/>
</dbReference>
<evidence type="ECO:0000313" key="10">
    <source>
        <dbReference type="Proteomes" id="UP000078252"/>
    </source>
</evidence>
<comment type="caution">
    <text evidence="9">The sequence shown here is derived from an EMBL/GenBank/DDBJ whole genome shotgun (WGS) entry which is preliminary data.</text>
</comment>
<dbReference type="PATRIC" id="fig|33881.3.peg.2019"/>
<sequence length="94" mass="10626">MLAGDVAAKRFAPTKWREGYDQQQVDDFLARVQATLAEYERGRPADPLTADDVVASRFQPTRFRAGYAQDEVDDFLDEVALELRGHEARWGGHS</sequence>
<keyword evidence="4" id="KW-0963">Cytoplasm</keyword>
<protein>
    <recommendedName>
        <fullName evidence="3">Cell wall synthesis protein Wag31</fullName>
    </recommendedName>
    <alternativeName>
        <fullName evidence="8">Antigen 84</fullName>
    </alternativeName>
</protein>